<dbReference type="Pfam" id="PF00902">
    <property type="entry name" value="TatC"/>
    <property type="match status" value="1"/>
</dbReference>
<comment type="subcellular location">
    <subcellularLocation>
        <location evidence="1">Membrane</location>
        <topology evidence="1">Multi-pass membrane protein</topology>
    </subcellularLocation>
</comment>
<feature type="transmembrane region" description="Helical" evidence="5">
    <location>
        <begin position="51"/>
        <end position="67"/>
    </location>
</feature>
<organism evidence="6 7">
    <name type="scientific">Candidatus Sulfobium mesophilum</name>
    <dbReference type="NCBI Taxonomy" id="2016548"/>
    <lineage>
        <taxon>Bacteria</taxon>
        <taxon>Pseudomonadati</taxon>
        <taxon>Nitrospirota</taxon>
        <taxon>Nitrospiria</taxon>
        <taxon>Nitrospirales</taxon>
        <taxon>Nitrospiraceae</taxon>
        <taxon>Candidatus Sulfobium</taxon>
    </lineage>
</organism>
<keyword evidence="2 5" id="KW-0812">Transmembrane</keyword>
<keyword evidence="4 5" id="KW-0472">Membrane</keyword>
<name>A0A2U3QI33_9BACT</name>
<dbReference type="PANTHER" id="PTHR30371:SF0">
    <property type="entry name" value="SEC-INDEPENDENT PROTEIN TRANSLOCASE PROTEIN TATC, CHLOROPLASTIC-RELATED"/>
    <property type="match status" value="1"/>
</dbReference>
<dbReference type="EMBL" id="OUUY01000088">
    <property type="protein sequence ID" value="SPQ01071.1"/>
    <property type="molecule type" value="Genomic_DNA"/>
</dbReference>
<sequence length="98" mass="10931">MAPMLSVGSYMDFCLKFILAFGVIFELPLVIILLVRFGMVTPEQLAKQRRYAVLLAFIAGAVLTPTPDVFNQTLMALPIIVLYEIGILVSRTIQRKSN</sequence>
<evidence type="ECO:0000313" key="6">
    <source>
        <dbReference type="EMBL" id="SPQ01071.1"/>
    </source>
</evidence>
<feature type="transmembrane region" description="Helical" evidence="5">
    <location>
        <begin position="73"/>
        <end position="93"/>
    </location>
</feature>
<dbReference type="PANTHER" id="PTHR30371">
    <property type="entry name" value="SEC-INDEPENDENT PROTEIN TRANSLOCASE PROTEIN TATC"/>
    <property type="match status" value="1"/>
</dbReference>
<evidence type="ECO:0000256" key="2">
    <source>
        <dbReference type="ARBA" id="ARBA00022692"/>
    </source>
</evidence>
<gene>
    <name evidence="6" type="ORF">NBG4_410019</name>
</gene>
<evidence type="ECO:0000256" key="3">
    <source>
        <dbReference type="ARBA" id="ARBA00022989"/>
    </source>
</evidence>
<keyword evidence="7" id="KW-1185">Reference proteome</keyword>
<keyword evidence="3 5" id="KW-1133">Transmembrane helix</keyword>
<dbReference type="GO" id="GO:0033281">
    <property type="term" value="C:TAT protein transport complex"/>
    <property type="evidence" value="ECO:0007669"/>
    <property type="project" value="TreeGrafter"/>
</dbReference>
<reference evidence="7" key="1">
    <citation type="submission" date="2018-03" db="EMBL/GenBank/DDBJ databases">
        <authorList>
            <person name="Zecchin S."/>
        </authorList>
    </citation>
    <scope>NUCLEOTIDE SEQUENCE [LARGE SCALE GENOMIC DNA]</scope>
</reference>
<evidence type="ECO:0000256" key="5">
    <source>
        <dbReference type="SAM" id="Phobius"/>
    </source>
</evidence>
<dbReference type="GO" id="GO:0065002">
    <property type="term" value="P:intracellular protein transmembrane transport"/>
    <property type="evidence" value="ECO:0007669"/>
    <property type="project" value="TreeGrafter"/>
</dbReference>
<evidence type="ECO:0000256" key="4">
    <source>
        <dbReference type="ARBA" id="ARBA00023136"/>
    </source>
</evidence>
<dbReference type="InterPro" id="IPR002033">
    <property type="entry name" value="TatC"/>
</dbReference>
<evidence type="ECO:0000256" key="1">
    <source>
        <dbReference type="ARBA" id="ARBA00004141"/>
    </source>
</evidence>
<feature type="transmembrane region" description="Helical" evidence="5">
    <location>
        <begin position="17"/>
        <end position="39"/>
    </location>
</feature>
<dbReference type="AlphaFoldDB" id="A0A2U3QI33"/>
<dbReference type="GO" id="GO:0043953">
    <property type="term" value="P:protein transport by the Tat complex"/>
    <property type="evidence" value="ECO:0007669"/>
    <property type="project" value="TreeGrafter"/>
</dbReference>
<protein>
    <submittedName>
        <fullName evidence="6">TatABCE protein translocation system subunit</fullName>
    </submittedName>
</protein>
<dbReference type="GO" id="GO:0009977">
    <property type="term" value="F:proton motive force dependent protein transmembrane transporter activity"/>
    <property type="evidence" value="ECO:0007669"/>
    <property type="project" value="TreeGrafter"/>
</dbReference>
<evidence type="ECO:0000313" key="7">
    <source>
        <dbReference type="Proteomes" id="UP000245125"/>
    </source>
</evidence>
<proteinExistence type="predicted"/>
<dbReference type="Proteomes" id="UP000245125">
    <property type="component" value="Unassembled WGS sequence"/>
</dbReference>
<accession>A0A2U3QI33</accession>